<dbReference type="RefSeq" id="WP_207871192.1">
    <property type="nucleotide sequence ID" value="NZ_CP062222.1"/>
</dbReference>
<dbReference type="SUPFAM" id="SSF56529">
    <property type="entry name" value="FAH"/>
    <property type="match status" value="1"/>
</dbReference>
<keyword evidence="2" id="KW-0479">Metal-binding</keyword>
<dbReference type="InterPro" id="IPR051121">
    <property type="entry name" value="FAH"/>
</dbReference>
<dbReference type="Proteomes" id="UP000663918">
    <property type="component" value="Chromosome"/>
</dbReference>
<dbReference type="AlphaFoldDB" id="A0A975C133"/>
<dbReference type="GO" id="GO:0046872">
    <property type="term" value="F:metal ion binding"/>
    <property type="evidence" value="ECO:0007669"/>
    <property type="project" value="UniProtKB-KW"/>
</dbReference>
<evidence type="ECO:0000313" key="5">
    <source>
        <dbReference type="Proteomes" id="UP000663918"/>
    </source>
</evidence>
<dbReference type="InterPro" id="IPR036663">
    <property type="entry name" value="Fumarylacetoacetase_C_sf"/>
</dbReference>
<keyword evidence="5" id="KW-1185">Reference proteome</keyword>
<dbReference type="Pfam" id="PF01557">
    <property type="entry name" value="FAA_hydrolase"/>
    <property type="match status" value="1"/>
</dbReference>
<evidence type="ECO:0000256" key="1">
    <source>
        <dbReference type="ARBA" id="ARBA00010211"/>
    </source>
</evidence>
<name>A0A975C133_9CAUL</name>
<sequence>MRFISYSSAAGEGVGLWTDGGYRGLSTADLGGELKAFLGDTKALAGLALRLAQAPLVDLETVDLLPPVPRPNKTICIGLNYLDHSAESGFEAPTYPTVFARFANSLIGHGAPLVRPDASDMFDYEAELVAVIGKGGRHISKAEALDHVVGYTLCNDASVRDYQIKSPQWTMGKVWDGTGAVGPALVTADELPEGCKGMTLTMKVNGELLQSASIDDMIFDIATLVSVLSEAMTLEPGDIIISGTPGGVGASRKPYLWLKPGDEAVVEIEGLGTLVNRVVQEIRA</sequence>
<feature type="domain" description="Fumarylacetoacetase-like C-terminal" evidence="3">
    <location>
        <begin position="73"/>
        <end position="279"/>
    </location>
</feature>
<comment type="similarity">
    <text evidence="1">Belongs to the FAH family.</text>
</comment>
<dbReference type="PANTHER" id="PTHR42796:SF4">
    <property type="entry name" value="FUMARYLACETOACETATE HYDROLASE DOMAIN-CONTAINING PROTEIN 2A"/>
    <property type="match status" value="1"/>
</dbReference>
<evidence type="ECO:0000259" key="3">
    <source>
        <dbReference type="Pfam" id="PF01557"/>
    </source>
</evidence>
<reference evidence="4" key="1">
    <citation type="submission" date="2020-09" db="EMBL/GenBank/DDBJ databases">
        <title>Brevundimonas sp. LVF2 isolated from a puddle in Goettingen, Germany.</title>
        <authorList>
            <person name="Friedrich I."/>
            <person name="Klassen A."/>
            <person name="Hannes N."/>
            <person name="Schneider D."/>
            <person name="Hertel R."/>
            <person name="Daniel R."/>
        </authorList>
    </citation>
    <scope>NUCLEOTIDE SEQUENCE</scope>
    <source>
        <strain evidence="4">LVF2</strain>
    </source>
</reference>
<gene>
    <name evidence="4" type="ORF">IFJ75_03180</name>
</gene>
<dbReference type="EMBL" id="CP062222">
    <property type="protein sequence ID" value="QTC91938.1"/>
    <property type="molecule type" value="Genomic_DNA"/>
</dbReference>
<proteinExistence type="inferred from homology"/>
<dbReference type="FunFam" id="3.90.850.10:FF:000002">
    <property type="entry name" value="2-hydroxyhepta-2,4-diene-1,7-dioate isomerase"/>
    <property type="match status" value="1"/>
</dbReference>
<evidence type="ECO:0000256" key="2">
    <source>
        <dbReference type="ARBA" id="ARBA00022723"/>
    </source>
</evidence>
<protein>
    <submittedName>
        <fullName evidence="4">Fumarylacetoacetate hydrolase family protein</fullName>
    </submittedName>
</protein>
<dbReference type="GO" id="GO:0016787">
    <property type="term" value="F:hydrolase activity"/>
    <property type="evidence" value="ECO:0007669"/>
    <property type="project" value="UniProtKB-KW"/>
</dbReference>
<evidence type="ECO:0000313" key="4">
    <source>
        <dbReference type="EMBL" id="QTC91938.1"/>
    </source>
</evidence>
<keyword evidence="4" id="KW-0378">Hydrolase</keyword>
<dbReference type="Gene3D" id="3.90.850.10">
    <property type="entry name" value="Fumarylacetoacetase-like, C-terminal domain"/>
    <property type="match status" value="1"/>
</dbReference>
<dbReference type="KEGG" id="bgoe:IFJ75_03180"/>
<dbReference type="PANTHER" id="PTHR42796">
    <property type="entry name" value="FUMARYLACETOACETATE HYDROLASE DOMAIN-CONTAINING PROTEIN 2A-RELATED"/>
    <property type="match status" value="1"/>
</dbReference>
<dbReference type="GO" id="GO:0019752">
    <property type="term" value="P:carboxylic acid metabolic process"/>
    <property type="evidence" value="ECO:0007669"/>
    <property type="project" value="UniProtKB-ARBA"/>
</dbReference>
<dbReference type="GO" id="GO:0016853">
    <property type="term" value="F:isomerase activity"/>
    <property type="evidence" value="ECO:0007669"/>
    <property type="project" value="UniProtKB-ARBA"/>
</dbReference>
<dbReference type="InterPro" id="IPR011234">
    <property type="entry name" value="Fumarylacetoacetase-like_C"/>
</dbReference>
<organism evidence="4 5">
    <name type="scientific">Brevundimonas goettingensis</name>
    <dbReference type="NCBI Taxonomy" id="2774190"/>
    <lineage>
        <taxon>Bacteria</taxon>
        <taxon>Pseudomonadati</taxon>
        <taxon>Pseudomonadota</taxon>
        <taxon>Alphaproteobacteria</taxon>
        <taxon>Caulobacterales</taxon>
        <taxon>Caulobacteraceae</taxon>
        <taxon>Brevundimonas</taxon>
    </lineage>
</organism>
<accession>A0A975C133</accession>